<dbReference type="Gene3D" id="3.20.20.70">
    <property type="entry name" value="Aldolase class I"/>
    <property type="match status" value="1"/>
</dbReference>
<dbReference type="PANTHER" id="PTHR43656:SF2">
    <property type="entry name" value="BINDING OXIDOREDUCTASE, PUTATIVE (AFU_ORTHOLOGUE AFUA_2G08260)-RELATED"/>
    <property type="match status" value="1"/>
</dbReference>
<dbReference type="GO" id="GO:0010181">
    <property type="term" value="F:FMN binding"/>
    <property type="evidence" value="ECO:0007669"/>
    <property type="project" value="InterPro"/>
</dbReference>
<dbReference type="Pfam" id="PF00724">
    <property type="entry name" value="Oxidored_FMN"/>
    <property type="match status" value="2"/>
</dbReference>
<organism evidence="4 5">
    <name type="scientific">Clostridium beijerinckii</name>
    <name type="common">Clostridium MP</name>
    <dbReference type="NCBI Taxonomy" id="1520"/>
    <lineage>
        <taxon>Bacteria</taxon>
        <taxon>Bacillati</taxon>
        <taxon>Bacillota</taxon>
        <taxon>Clostridia</taxon>
        <taxon>Eubacteriales</taxon>
        <taxon>Clostridiaceae</taxon>
        <taxon>Clostridium</taxon>
    </lineage>
</organism>
<sequence length="331" mass="37169">MKTLFDKTVINRMEIKNRFIRSATQEIMAEEDGHLNDRLYELYENLAKGGVGLIITSGAYITADSKSMPGQIGFYNDNFIEEYQKFTDIIHGHESKVLLQVNYATKNGQNLKTDDVSLEDIEAIISAFGDAAARAEKAGFDGVEIHAAHGFLLSQFLSSRINMRTDQYGGTLENNARIIIEIYNAIRSRTSKDFVVFFKVNSFDEIDSEKAFEDCQYICSQLSDSGIDGIEISGEGEASDYKESIYRDYAAKISALNNNIPIILVCKNRTPDTMVQILNTTGVEYFALSRPLIRQPDLVNLWMKDLNEVPKCISCSKCMQPNGTSCIFNKD</sequence>
<dbReference type="PANTHER" id="PTHR43656">
    <property type="entry name" value="BINDING OXIDOREDUCTASE, PUTATIVE (AFU_ORTHOLOGUE AFUA_2G08260)-RELATED"/>
    <property type="match status" value="1"/>
</dbReference>
<evidence type="ECO:0000256" key="1">
    <source>
        <dbReference type="ARBA" id="ARBA00022630"/>
    </source>
</evidence>
<evidence type="ECO:0000259" key="3">
    <source>
        <dbReference type="Pfam" id="PF00724"/>
    </source>
</evidence>
<dbReference type="InterPro" id="IPR051799">
    <property type="entry name" value="NADH_flavin_oxidoreductase"/>
</dbReference>
<evidence type="ECO:0000256" key="2">
    <source>
        <dbReference type="ARBA" id="ARBA00023002"/>
    </source>
</evidence>
<dbReference type="GO" id="GO:0016491">
    <property type="term" value="F:oxidoreductase activity"/>
    <property type="evidence" value="ECO:0007669"/>
    <property type="project" value="UniProtKB-KW"/>
</dbReference>
<dbReference type="KEGG" id="cbei:LF65_03565"/>
<dbReference type="SUPFAM" id="SSF51395">
    <property type="entry name" value="FMN-linked oxidoreductases"/>
    <property type="match status" value="1"/>
</dbReference>
<feature type="domain" description="NADH:flavin oxidoreductase/NADH oxidase N-terminal" evidence="3">
    <location>
        <begin position="114"/>
        <end position="301"/>
    </location>
</feature>
<dbReference type="InterPro" id="IPR001155">
    <property type="entry name" value="OxRdtase_FMN_N"/>
</dbReference>
<reference evidence="5" key="1">
    <citation type="submission" date="2014-12" db="EMBL/GenBank/DDBJ databases">
        <title>Genome sequence of Clostridium beijerinckii strain 59B.</title>
        <authorList>
            <person name="Little G.T."/>
            <person name="Minton N.P."/>
        </authorList>
    </citation>
    <scope>NUCLEOTIDE SEQUENCE [LARGE SCALE GENOMIC DNA]</scope>
    <source>
        <strain evidence="5">59B</strain>
    </source>
</reference>
<evidence type="ECO:0000313" key="5">
    <source>
        <dbReference type="Proteomes" id="UP000031866"/>
    </source>
</evidence>
<accession>A0A0B5QPC6</accession>
<dbReference type="RefSeq" id="WP_041897708.1">
    <property type="nucleotide sequence ID" value="NZ_CP010086.2"/>
</dbReference>
<dbReference type="STRING" id="1520.LF65_03565"/>
<dbReference type="InterPro" id="IPR013785">
    <property type="entry name" value="Aldolase_TIM"/>
</dbReference>
<keyword evidence="2" id="KW-0560">Oxidoreductase</keyword>
<keyword evidence="1" id="KW-0285">Flavoprotein</keyword>
<dbReference type="OrthoDB" id="9772736at2"/>
<evidence type="ECO:0000313" key="4">
    <source>
        <dbReference type="EMBL" id="AJH00122.1"/>
    </source>
</evidence>
<name>A0A0B5QPC6_CLOBE</name>
<dbReference type="CDD" id="cd02803">
    <property type="entry name" value="OYE_like_FMN_family"/>
    <property type="match status" value="1"/>
</dbReference>
<dbReference type="EMBL" id="CP010086">
    <property type="protein sequence ID" value="AJH00122.1"/>
    <property type="molecule type" value="Genomic_DNA"/>
</dbReference>
<feature type="domain" description="NADH:flavin oxidoreductase/NADH oxidase N-terminal" evidence="3">
    <location>
        <begin position="4"/>
        <end position="106"/>
    </location>
</feature>
<dbReference type="AlphaFoldDB" id="A0A0B5QPC6"/>
<gene>
    <name evidence="4" type="ORF">LF65_03565</name>
</gene>
<protein>
    <submittedName>
        <fullName evidence="4">Oxidoreductase</fullName>
    </submittedName>
</protein>
<dbReference type="Proteomes" id="UP000031866">
    <property type="component" value="Chromosome"/>
</dbReference>
<proteinExistence type="predicted"/>